<comment type="caution">
    <text evidence="4">The sequence shown here is derived from an EMBL/GenBank/DDBJ whole genome shotgun (WGS) entry which is preliminary data.</text>
</comment>
<sequence length="219" mass="24324">MENTTPRRRGRPPRISRDRIVAVARAMDPAAITMQAVAEELGVDRKALNYHVSDRDGLLELVALDVLNTEVSEVPLPAGIDWRQATRVMARHMRDGMVRTGALFEYVRVPATGGLTIFAATERYAEILLAAGFTEEQTGRALAFLAEFVFSSARDAIMMARRDGVHPQTAEIRRALDAAPADRFRTMRRLMTDGYGPGEAQLDFDLKIFITGLEQLLGH</sequence>
<dbReference type="SUPFAM" id="SSF46689">
    <property type="entry name" value="Homeodomain-like"/>
    <property type="match status" value="1"/>
</dbReference>
<dbReference type="SUPFAM" id="SSF48498">
    <property type="entry name" value="Tetracyclin repressor-like, C-terminal domain"/>
    <property type="match status" value="1"/>
</dbReference>
<dbReference type="InterPro" id="IPR004111">
    <property type="entry name" value="Repressor_TetR_C"/>
</dbReference>
<evidence type="ECO:0000256" key="2">
    <source>
        <dbReference type="ARBA" id="ARBA00023163"/>
    </source>
</evidence>
<evidence type="ECO:0000259" key="3">
    <source>
        <dbReference type="Pfam" id="PF02909"/>
    </source>
</evidence>
<dbReference type="Gene3D" id="1.10.10.60">
    <property type="entry name" value="Homeodomain-like"/>
    <property type="match status" value="1"/>
</dbReference>
<dbReference type="InterPro" id="IPR036271">
    <property type="entry name" value="Tet_transcr_reg_TetR-rel_C_sf"/>
</dbReference>
<keyword evidence="1" id="KW-0805">Transcription regulation</keyword>
<dbReference type="RefSeq" id="WP_282763614.1">
    <property type="nucleotide sequence ID" value="NZ_JASCTH010000020.1"/>
</dbReference>
<evidence type="ECO:0000313" key="5">
    <source>
        <dbReference type="Proteomes" id="UP001241758"/>
    </source>
</evidence>
<keyword evidence="5" id="KW-1185">Reference proteome</keyword>
<dbReference type="Proteomes" id="UP001241758">
    <property type="component" value="Unassembled WGS sequence"/>
</dbReference>
<gene>
    <name evidence="4" type="ORF">QLQ12_28440</name>
</gene>
<organism evidence="4 5">
    <name type="scientific">Actinoplanes sandaracinus</name>
    <dbReference type="NCBI Taxonomy" id="3045177"/>
    <lineage>
        <taxon>Bacteria</taxon>
        <taxon>Bacillati</taxon>
        <taxon>Actinomycetota</taxon>
        <taxon>Actinomycetes</taxon>
        <taxon>Micromonosporales</taxon>
        <taxon>Micromonosporaceae</taxon>
        <taxon>Actinoplanes</taxon>
    </lineage>
</organism>
<accession>A0ABT6WS32</accession>
<keyword evidence="2" id="KW-0804">Transcription</keyword>
<evidence type="ECO:0000313" key="4">
    <source>
        <dbReference type="EMBL" id="MDI6102556.1"/>
    </source>
</evidence>
<name>A0ABT6WS32_9ACTN</name>
<reference evidence="4 5" key="1">
    <citation type="submission" date="2023-05" db="EMBL/GenBank/DDBJ databases">
        <title>Actinoplanes sp. NEAU-A12 genome sequencing.</title>
        <authorList>
            <person name="Wang Z.-S."/>
        </authorList>
    </citation>
    <scope>NUCLEOTIDE SEQUENCE [LARGE SCALE GENOMIC DNA]</scope>
    <source>
        <strain evidence="4 5">NEAU-A12</strain>
    </source>
</reference>
<dbReference type="Pfam" id="PF02909">
    <property type="entry name" value="TetR_C_1"/>
    <property type="match status" value="1"/>
</dbReference>
<dbReference type="InterPro" id="IPR009057">
    <property type="entry name" value="Homeodomain-like_sf"/>
</dbReference>
<proteinExistence type="predicted"/>
<protein>
    <submittedName>
        <fullName evidence="4">TetR/AcrR family transcriptional regulator C-terminal domain-containing protein</fullName>
    </submittedName>
</protein>
<feature type="domain" description="Tetracycline repressor TetR C-terminal" evidence="3">
    <location>
        <begin position="79"/>
        <end position="215"/>
    </location>
</feature>
<evidence type="ECO:0000256" key="1">
    <source>
        <dbReference type="ARBA" id="ARBA00023015"/>
    </source>
</evidence>
<dbReference type="Gene3D" id="1.10.357.10">
    <property type="entry name" value="Tetracycline Repressor, domain 2"/>
    <property type="match status" value="1"/>
</dbReference>
<dbReference type="EMBL" id="JASCTH010000020">
    <property type="protein sequence ID" value="MDI6102556.1"/>
    <property type="molecule type" value="Genomic_DNA"/>
</dbReference>